<proteinExistence type="predicted"/>
<accession>A0A3T0SXD1</accession>
<dbReference type="PANTHER" id="PTHR43540">
    <property type="entry name" value="PEROXYUREIDOACRYLATE/UREIDOACRYLATE AMIDOHYDROLASE-RELATED"/>
    <property type="match status" value="1"/>
</dbReference>
<dbReference type="Pfam" id="PF00857">
    <property type="entry name" value="Isochorismatase"/>
    <property type="match status" value="1"/>
</dbReference>
<dbReference type="InterPro" id="IPR050272">
    <property type="entry name" value="Isochorismatase-like_hydrls"/>
</dbReference>
<dbReference type="SUPFAM" id="SSF52499">
    <property type="entry name" value="Isochorismatase-like hydrolases"/>
    <property type="match status" value="1"/>
</dbReference>
<dbReference type="RefSeq" id="WP_127886012.1">
    <property type="nucleotide sequence ID" value="NZ_CP028137.1"/>
</dbReference>
<evidence type="ECO:0000256" key="1">
    <source>
        <dbReference type="ARBA" id="ARBA00022801"/>
    </source>
</evidence>
<dbReference type="AlphaFoldDB" id="A0A3T0SXD1"/>
<dbReference type="InterPro" id="IPR036380">
    <property type="entry name" value="Isochorismatase-like_sf"/>
</dbReference>
<gene>
    <name evidence="3" type="ORF">C1I64_01820</name>
</gene>
<sequence>MSLLVAIDLQQVFADVSSPWASKEFDRAAEGTTRLLPHFGERVVTTRFVAPPQPRGAWIPYYRDWPFALVPDEDPLYALVPGVEGHRTITAPTFGKWGAELEALLDDSRSMVLTGVSTDCCVLATALAAADAGVQVRVVTDACAGASEADHARALDAMALFGPLITLTTVDEVLAGLPAGT</sequence>
<evidence type="ECO:0000313" key="4">
    <source>
        <dbReference type="Proteomes" id="UP000285317"/>
    </source>
</evidence>
<dbReference type="EMBL" id="CP028137">
    <property type="protein sequence ID" value="AZZ50912.1"/>
    <property type="molecule type" value="Genomic_DNA"/>
</dbReference>
<organism evidence="3 4">
    <name type="scientific">Rathayibacter festucae DSM 15932</name>
    <dbReference type="NCBI Taxonomy" id="1328866"/>
    <lineage>
        <taxon>Bacteria</taxon>
        <taxon>Bacillati</taxon>
        <taxon>Actinomycetota</taxon>
        <taxon>Actinomycetes</taxon>
        <taxon>Micrococcales</taxon>
        <taxon>Microbacteriaceae</taxon>
        <taxon>Rathayibacter</taxon>
    </lineage>
</organism>
<protein>
    <submittedName>
        <fullName evidence="3">Hydrolase</fullName>
    </submittedName>
</protein>
<reference evidence="3 4" key="1">
    <citation type="submission" date="2018-03" db="EMBL/GenBank/DDBJ databases">
        <title>Bacteriophage NCPPB3778 and a type I-E CRISPR drive the evolution of the US Biological Select Agent, Rathayibacter toxicus.</title>
        <authorList>
            <person name="Davis E.W.II."/>
            <person name="Tabima J.F."/>
            <person name="Weisberg A.J."/>
            <person name="Dantas Lopes L."/>
            <person name="Wiseman M.S."/>
            <person name="Wiseman M.S."/>
            <person name="Pupko T."/>
            <person name="Belcher M.S."/>
            <person name="Sechler A.J."/>
            <person name="Tancos M.A."/>
            <person name="Schroeder B.K."/>
            <person name="Murray T.D."/>
            <person name="Luster D.G."/>
            <person name="Schneider W.L."/>
            <person name="Rogers E."/>
            <person name="Andreote F.D."/>
            <person name="Grunwald N.J."/>
            <person name="Putnam M.L."/>
            <person name="Chang J.H."/>
        </authorList>
    </citation>
    <scope>NUCLEOTIDE SEQUENCE [LARGE SCALE GENOMIC DNA]</scope>
    <source>
        <strain evidence="3 4">DSM 15932</strain>
    </source>
</reference>
<feature type="domain" description="Isochorismatase-like" evidence="2">
    <location>
        <begin position="2"/>
        <end position="167"/>
    </location>
</feature>
<dbReference type="GO" id="GO:0016787">
    <property type="term" value="F:hydrolase activity"/>
    <property type="evidence" value="ECO:0007669"/>
    <property type="project" value="UniProtKB-KW"/>
</dbReference>
<evidence type="ECO:0000313" key="3">
    <source>
        <dbReference type="EMBL" id="AZZ50912.1"/>
    </source>
</evidence>
<dbReference type="Gene3D" id="3.40.50.850">
    <property type="entry name" value="Isochorismatase-like"/>
    <property type="match status" value="1"/>
</dbReference>
<dbReference type="KEGG" id="rfs:C1I64_01820"/>
<dbReference type="InterPro" id="IPR000868">
    <property type="entry name" value="Isochorismatase-like_dom"/>
</dbReference>
<dbReference type="Proteomes" id="UP000285317">
    <property type="component" value="Chromosome"/>
</dbReference>
<dbReference type="PANTHER" id="PTHR43540:SF1">
    <property type="entry name" value="ISOCHORISMATASE HYDROLASE"/>
    <property type="match status" value="1"/>
</dbReference>
<name>A0A3T0SXD1_9MICO</name>
<keyword evidence="1 3" id="KW-0378">Hydrolase</keyword>
<evidence type="ECO:0000259" key="2">
    <source>
        <dbReference type="Pfam" id="PF00857"/>
    </source>
</evidence>